<dbReference type="Proteomes" id="UP000828390">
    <property type="component" value="Unassembled WGS sequence"/>
</dbReference>
<gene>
    <name evidence="2" type="ORF">DPMN_189798</name>
</gene>
<evidence type="ECO:0000259" key="1">
    <source>
        <dbReference type="PROSITE" id="PS50104"/>
    </source>
</evidence>
<evidence type="ECO:0000313" key="2">
    <source>
        <dbReference type="EMBL" id="KAH3755113.1"/>
    </source>
</evidence>
<dbReference type="GO" id="GO:0007165">
    <property type="term" value="P:signal transduction"/>
    <property type="evidence" value="ECO:0007669"/>
    <property type="project" value="InterPro"/>
</dbReference>
<dbReference type="AlphaFoldDB" id="A0A9D4DTS6"/>
<organism evidence="2 3">
    <name type="scientific">Dreissena polymorpha</name>
    <name type="common">Zebra mussel</name>
    <name type="synonym">Mytilus polymorpha</name>
    <dbReference type="NCBI Taxonomy" id="45954"/>
    <lineage>
        <taxon>Eukaryota</taxon>
        <taxon>Metazoa</taxon>
        <taxon>Spiralia</taxon>
        <taxon>Lophotrochozoa</taxon>
        <taxon>Mollusca</taxon>
        <taxon>Bivalvia</taxon>
        <taxon>Autobranchia</taxon>
        <taxon>Heteroconchia</taxon>
        <taxon>Euheterodonta</taxon>
        <taxon>Imparidentia</taxon>
        <taxon>Neoheterodontei</taxon>
        <taxon>Myida</taxon>
        <taxon>Dreissenoidea</taxon>
        <taxon>Dreissenidae</taxon>
        <taxon>Dreissena</taxon>
    </lineage>
</organism>
<accession>A0A9D4DTS6</accession>
<sequence>MFSINKADHRIEYKYDAFVCYNQEDPEDKRFVDELIEELEGRRGLRLYVPGRDDFTGASEQINNAEQIEKRYIIIAYTFLCNRGNYTIYRICKRSRTR</sequence>
<evidence type="ECO:0000313" key="3">
    <source>
        <dbReference type="Proteomes" id="UP000828390"/>
    </source>
</evidence>
<dbReference type="EMBL" id="JAIWYP010000010">
    <property type="protein sequence ID" value="KAH3755113.1"/>
    <property type="molecule type" value="Genomic_DNA"/>
</dbReference>
<dbReference type="Gene3D" id="3.40.50.10140">
    <property type="entry name" value="Toll/interleukin-1 receptor homology (TIR) domain"/>
    <property type="match status" value="1"/>
</dbReference>
<dbReference type="SUPFAM" id="SSF52200">
    <property type="entry name" value="Toll/Interleukin receptor TIR domain"/>
    <property type="match status" value="1"/>
</dbReference>
<reference evidence="2" key="2">
    <citation type="submission" date="2020-11" db="EMBL/GenBank/DDBJ databases">
        <authorList>
            <person name="McCartney M.A."/>
            <person name="Auch B."/>
            <person name="Kono T."/>
            <person name="Mallez S."/>
            <person name="Becker A."/>
            <person name="Gohl D.M."/>
            <person name="Silverstein K.A.T."/>
            <person name="Koren S."/>
            <person name="Bechman K.B."/>
            <person name="Herman A."/>
            <person name="Abrahante J.E."/>
            <person name="Garbe J."/>
        </authorList>
    </citation>
    <scope>NUCLEOTIDE SEQUENCE</scope>
    <source>
        <strain evidence="2">Duluth1</strain>
        <tissue evidence="2">Whole animal</tissue>
    </source>
</reference>
<reference evidence="2" key="1">
    <citation type="journal article" date="2019" name="bioRxiv">
        <title>The Genome of the Zebra Mussel, Dreissena polymorpha: A Resource for Invasive Species Research.</title>
        <authorList>
            <person name="McCartney M.A."/>
            <person name="Auch B."/>
            <person name="Kono T."/>
            <person name="Mallez S."/>
            <person name="Zhang Y."/>
            <person name="Obille A."/>
            <person name="Becker A."/>
            <person name="Abrahante J.E."/>
            <person name="Garbe J."/>
            <person name="Badalamenti J.P."/>
            <person name="Herman A."/>
            <person name="Mangelson H."/>
            <person name="Liachko I."/>
            <person name="Sullivan S."/>
            <person name="Sone E.D."/>
            <person name="Koren S."/>
            <person name="Silverstein K.A.T."/>
            <person name="Beckman K.B."/>
            <person name="Gohl D.M."/>
        </authorList>
    </citation>
    <scope>NUCLEOTIDE SEQUENCE</scope>
    <source>
        <strain evidence="2">Duluth1</strain>
        <tissue evidence="2">Whole animal</tissue>
    </source>
</reference>
<feature type="domain" description="TIR" evidence="1">
    <location>
        <begin position="13"/>
        <end position="98"/>
    </location>
</feature>
<comment type="caution">
    <text evidence="2">The sequence shown here is derived from an EMBL/GenBank/DDBJ whole genome shotgun (WGS) entry which is preliminary data.</text>
</comment>
<keyword evidence="3" id="KW-1185">Reference proteome</keyword>
<name>A0A9D4DTS6_DREPO</name>
<dbReference type="InterPro" id="IPR035897">
    <property type="entry name" value="Toll_tir_struct_dom_sf"/>
</dbReference>
<protein>
    <recommendedName>
        <fullName evidence="1">TIR domain-containing protein</fullName>
    </recommendedName>
</protein>
<dbReference type="InterPro" id="IPR000157">
    <property type="entry name" value="TIR_dom"/>
</dbReference>
<dbReference type="PROSITE" id="PS50104">
    <property type="entry name" value="TIR"/>
    <property type="match status" value="1"/>
</dbReference>
<proteinExistence type="predicted"/>